<evidence type="ECO:0000313" key="2">
    <source>
        <dbReference type="Proteomes" id="UP000198670"/>
    </source>
</evidence>
<protein>
    <submittedName>
        <fullName evidence="1">Uncharacterized protein</fullName>
    </submittedName>
</protein>
<evidence type="ECO:0000313" key="1">
    <source>
        <dbReference type="EMBL" id="SFJ88577.1"/>
    </source>
</evidence>
<sequence length="77" mass="9298">MSEKRKPVLTMLLRYEGKNKSNKIELFRATDFDKPNKKNSERLFRIRVNGKWWPNGSKESFFYKSRLMHIINNAIHI</sequence>
<dbReference type="RefSeq" id="WP_090632114.1">
    <property type="nucleotide sequence ID" value="NZ_FOQO01000015.1"/>
</dbReference>
<organism evidence="1 2">
    <name type="scientific">Parapedobacter indicus</name>
    <dbReference type="NCBI Taxonomy" id="1477437"/>
    <lineage>
        <taxon>Bacteria</taxon>
        <taxon>Pseudomonadati</taxon>
        <taxon>Bacteroidota</taxon>
        <taxon>Sphingobacteriia</taxon>
        <taxon>Sphingobacteriales</taxon>
        <taxon>Sphingobacteriaceae</taxon>
        <taxon>Parapedobacter</taxon>
    </lineage>
</organism>
<accession>A0A1I3V321</accession>
<keyword evidence="2" id="KW-1185">Reference proteome</keyword>
<name>A0A1I3V321_9SPHI</name>
<gene>
    <name evidence="1" type="ORF">SAMN05444682_115132</name>
</gene>
<dbReference type="AlphaFoldDB" id="A0A1I3V321"/>
<dbReference type="STRING" id="1477437.SAMN05444682_115132"/>
<dbReference type="Proteomes" id="UP000198670">
    <property type="component" value="Unassembled WGS sequence"/>
</dbReference>
<reference evidence="1 2" key="1">
    <citation type="submission" date="2016-10" db="EMBL/GenBank/DDBJ databases">
        <authorList>
            <person name="de Groot N.N."/>
        </authorList>
    </citation>
    <scope>NUCLEOTIDE SEQUENCE [LARGE SCALE GENOMIC DNA]</scope>
    <source>
        <strain evidence="1 2">RK1</strain>
    </source>
</reference>
<dbReference type="EMBL" id="FOQO01000015">
    <property type="protein sequence ID" value="SFJ88577.1"/>
    <property type="molecule type" value="Genomic_DNA"/>
</dbReference>
<proteinExistence type="predicted"/>